<reference evidence="1" key="1">
    <citation type="submission" date="2014-09" db="EMBL/GenBank/DDBJ databases">
        <authorList>
            <person name="Magalhaes I.L.F."/>
            <person name="Oliveira U."/>
            <person name="Santos F.R."/>
            <person name="Vidigal T.H.D.A."/>
            <person name="Brescovit A.D."/>
            <person name="Santos A.J."/>
        </authorList>
    </citation>
    <scope>NUCLEOTIDE SEQUENCE</scope>
    <source>
        <tissue evidence="1">Shoot tissue taken approximately 20 cm above the soil surface</tissue>
    </source>
</reference>
<accession>A0A0A9HAC6</accession>
<evidence type="ECO:0000313" key="1">
    <source>
        <dbReference type="EMBL" id="JAE34095.1"/>
    </source>
</evidence>
<reference evidence="1" key="2">
    <citation type="journal article" date="2015" name="Data Brief">
        <title>Shoot transcriptome of the giant reed, Arundo donax.</title>
        <authorList>
            <person name="Barrero R.A."/>
            <person name="Guerrero F.D."/>
            <person name="Moolhuijzen P."/>
            <person name="Goolsby J.A."/>
            <person name="Tidwell J."/>
            <person name="Bellgard S.E."/>
            <person name="Bellgard M.I."/>
        </authorList>
    </citation>
    <scope>NUCLEOTIDE SEQUENCE</scope>
    <source>
        <tissue evidence="1">Shoot tissue taken approximately 20 cm above the soil surface</tissue>
    </source>
</reference>
<dbReference type="EMBL" id="GBRH01163801">
    <property type="protein sequence ID" value="JAE34095.1"/>
    <property type="molecule type" value="Transcribed_RNA"/>
</dbReference>
<sequence length="50" mass="5766">MLYQYLVIPICRKSCMLTFNSFYDTLILEFMCRLSLLVSGLSNISVIKSP</sequence>
<protein>
    <submittedName>
        <fullName evidence="1">Uncharacterized protein</fullName>
    </submittedName>
</protein>
<proteinExistence type="predicted"/>
<name>A0A0A9HAC6_ARUDO</name>
<dbReference type="AlphaFoldDB" id="A0A0A9HAC6"/>
<organism evidence="1">
    <name type="scientific">Arundo donax</name>
    <name type="common">Giant reed</name>
    <name type="synonym">Donax arundinaceus</name>
    <dbReference type="NCBI Taxonomy" id="35708"/>
    <lineage>
        <taxon>Eukaryota</taxon>
        <taxon>Viridiplantae</taxon>
        <taxon>Streptophyta</taxon>
        <taxon>Embryophyta</taxon>
        <taxon>Tracheophyta</taxon>
        <taxon>Spermatophyta</taxon>
        <taxon>Magnoliopsida</taxon>
        <taxon>Liliopsida</taxon>
        <taxon>Poales</taxon>
        <taxon>Poaceae</taxon>
        <taxon>PACMAD clade</taxon>
        <taxon>Arundinoideae</taxon>
        <taxon>Arundineae</taxon>
        <taxon>Arundo</taxon>
    </lineage>
</organism>